<organism evidence="2 5">
    <name type="scientific">Candidatus Cryosericum hinesii</name>
    <dbReference type="NCBI Taxonomy" id="2290915"/>
    <lineage>
        <taxon>Bacteria</taxon>
        <taxon>Pseudomonadati</taxon>
        <taxon>Caldisericota/Cryosericota group</taxon>
        <taxon>Candidatus Cryosericota</taxon>
        <taxon>Candidatus Cryosericia</taxon>
        <taxon>Candidatus Cryosericales</taxon>
        <taxon>Candidatus Cryosericaceae</taxon>
        <taxon>Candidatus Cryosericum</taxon>
    </lineage>
</organism>
<protein>
    <recommendedName>
        <fullName evidence="1">Copper amine oxidase-like N-terminal domain-containing protein</fullName>
    </recommendedName>
</protein>
<evidence type="ECO:0000313" key="5">
    <source>
        <dbReference type="Proteomes" id="UP000266042"/>
    </source>
</evidence>
<reference evidence="4 5" key="1">
    <citation type="submission" date="2018-09" db="EMBL/GenBank/DDBJ databases">
        <title>Discovery and Ecogenomic Context for Candidatus Cryosericales, a Global Caldiserica Order Active in Thawing Permafrost.</title>
        <authorList>
            <person name="Martinez M.A."/>
            <person name="Woodcroft B.J."/>
            <person name="Ignacio Espinoza J.C."/>
            <person name="Zayed A."/>
            <person name="Singleton C.M."/>
            <person name="Boyd J."/>
            <person name="Li Y.-F."/>
            <person name="Purvine S."/>
            <person name="Maughan H."/>
            <person name="Hodgkins S.B."/>
            <person name="Anderson D."/>
            <person name="Sederholm M."/>
            <person name="Temperton B."/>
            <person name="Saleska S.R."/>
            <person name="Tyson G.W."/>
            <person name="Rich V.I."/>
        </authorList>
    </citation>
    <scope>NUCLEOTIDE SEQUENCE [LARGE SCALE GENOMIC DNA]</scope>
    <source>
        <strain evidence="3 4">SMC2</strain>
        <strain evidence="2 5">SMC3</strain>
    </source>
</reference>
<feature type="domain" description="Copper amine oxidase-like N-terminal" evidence="1">
    <location>
        <begin position="67"/>
        <end position="168"/>
    </location>
</feature>
<dbReference type="Gene3D" id="2.120.10.70">
    <property type="entry name" value="Fucose-specific lectin"/>
    <property type="match status" value="2"/>
</dbReference>
<dbReference type="Proteomes" id="UP000265724">
    <property type="component" value="Unassembled WGS sequence"/>
</dbReference>
<dbReference type="InterPro" id="IPR012854">
    <property type="entry name" value="Cu_amine_oxidase-like_N"/>
</dbReference>
<dbReference type="Proteomes" id="UP000266042">
    <property type="component" value="Unassembled WGS sequence"/>
</dbReference>
<dbReference type="SUPFAM" id="SSF55383">
    <property type="entry name" value="Copper amine oxidase, domain N"/>
    <property type="match status" value="2"/>
</dbReference>
<evidence type="ECO:0000313" key="4">
    <source>
        <dbReference type="Proteomes" id="UP000265724"/>
    </source>
</evidence>
<gene>
    <name evidence="3" type="ORF">SMC2_00190</name>
    <name evidence="2" type="ORF">SMC3_04600</name>
</gene>
<accession>A0A398DCH2</accession>
<evidence type="ECO:0000313" key="2">
    <source>
        <dbReference type="EMBL" id="RIE13286.1"/>
    </source>
</evidence>
<evidence type="ECO:0000259" key="1">
    <source>
        <dbReference type="Pfam" id="PF07833"/>
    </source>
</evidence>
<dbReference type="EMBL" id="QXIX01000002">
    <property type="protein sequence ID" value="RIE15684.1"/>
    <property type="molecule type" value="Genomic_DNA"/>
</dbReference>
<dbReference type="Gene3D" id="3.30.457.10">
    <property type="entry name" value="Copper amine oxidase-like, N-terminal domain"/>
    <property type="match status" value="1"/>
</dbReference>
<sequence length="512" mass="54061">MVLRLLIGEAPMRRMHLLNVLVAILLVAGLLVPSAATALSSTTIKLWIGNASMSVNGVQKPIDAQGTKPVIVAGRTLVPIRAVIEAFGGSTVWESSTRKVTVTLGKNSLDLWIGKSQASLNGIALAIDAANSAVVPVITNGRTMLPLRFVAESLGIGVQYDATTRMITLMLAPQGPPAPPPGVSWIISTMDSTGDVGKHTSIAVDANGKVHISYIDLTNGKLKYMTNVTGSWVTWIVDSAGDYDTGIAVDANGKCHIVYDGTGGDLKYATNATTASGVSSIVEGGAWSGLMGGDSIALDSYGKAHISYFRASDLDLKYATNGSGTWSTSILKIGGMPAYSASIGMDSDNNIHISYYDDALPDSIKYVTNMSGSWVVTTIATIGMAAGWKTSLAVDSNNKIHISYYDSTNDALKYASNASGIWQTETVDKSSGGVWDASLAVDKANGNQVHMVYSSNSGFKYATKSAGTWQISTIDESWTGRYNSIAIGSSSIHVSYYDGYNLNLKYATKPLL</sequence>
<dbReference type="Pfam" id="PF07833">
    <property type="entry name" value="Cu_amine_oxidN1"/>
    <property type="match status" value="1"/>
</dbReference>
<name>A0A398DCH2_9BACT</name>
<dbReference type="SUPFAM" id="SSF89372">
    <property type="entry name" value="Fucose-specific lectin"/>
    <property type="match status" value="2"/>
</dbReference>
<proteinExistence type="predicted"/>
<evidence type="ECO:0000313" key="3">
    <source>
        <dbReference type="EMBL" id="RIE15684.1"/>
    </source>
</evidence>
<dbReference type="InterPro" id="IPR036582">
    <property type="entry name" value="Mao_N_sf"/>
</dbReference>
<comment type="caution">
    <text evidence="2">The sequence shown here is derived from an EMBL/GenBank/DDBJ whole genome shotgun (WGS) entry which is preliminary data.</text>
</comment>
<dbReference type="EMBL" id="QXIW01000024">
    <property type="protein sequence ID" value="RIE13286.1"/>
    <property type="molecule type" value="Genomic_DNA"/>
</dbReference>
<keyword evidence="4" id="KW-1185">Reference proteome</keyword>
<dbReference type="AlphaFoldDB" id="A0A398DCH2"/>